<sequence length="378" mass="40425">MVQEFDAAVLGAGVAGASLAKTLADKGWNTVLIDRKTFPRHKVCGEFMSPESIGLLHGLQLEDTVSALNPARITKARLIFPNGRIIEVPLPGTALGLSRYALDTTLHKAAVCSGASLLDGHVVQAISQPSAGEGFAIQLRHSGEIQTIEARTVVSAMGGSVPAGLPGHRRLPDKGEGYIGVKAHYDNMAIGSAVELYILKDGYLGLSPVEDGKINAAALVTSRLAKESGSSAILIMEQFIDMHPPLRKRMSQAELIPGTAAAVFPVHIGSRPQIWDRIPLAGDTAAVIPPLCGDGMAMALRSSQLCAGMADQFLRGELSYENWRQAYTHAIRSEFLRPLNWGNMLHRLLKMPAAAWVLPQLANTVPGLSSRLVRATRL</sequence>
<dbReference type="PANTHER" id="PTHR42685:SF22">
    <property type="entry name" value="CONDITIONED MEDIUM FACTOR RECEPTOR 1"/>
    <property type="match status" value="1"/>
</dbReference>
<dbReference type="RefSeq" id="WP_111146240.1">
    <property type="nucleotide sequence ID" value="NZ_QKRB01000041.1"/>
</dbReference>
<feature type="domain" description="FAD-binding" evidence="1">
    <location>
        <begin position="5"/>
        <end position="301"/>
    </location>
</feature>
<dbReference type="SUPFAM" id="SSF51905">
    <property type="entry name" value="FAD/NAD(P)-binding domain"/>
    <property type="match status" value="1"/>
</dbReference>
<dbReference type="Gene3D" id="3.50.50.60">
    <property type="entry name" value="FAD/NAD(P)-binding domain"/>
    <property type="match status" value="1"/>
</dbReference>
<dbReference type="InterPro" id="IPR036188">
    <property type="entry name" value="FAD/NAD-bd_sf"/>
</dbReference>
<protein>
    <submittedName>
        <fullName evidence="2">NAD(P)/FAD-dependent oxidoreductase</fullName>
    </submittedName>
</protein>
<evidence type="ECO:0000313" key="2">
    <source>
        <dbReference type="EMBL" id="PZD96242.1"/>
    </source>
</evidence>
<dbReference type="PANTHER" id="PTHR42685">
    <property type="entry name" value="GERANYLGERANYL DIPHOSPHATE REDUCTASE"/>
    <property type="match status" value="1"/>
</dbReference>
<evidence type="ECO:0000259" key="1">
    <source>
        <dbReference type="Pfam" id="PF01494"/>
    </source>
</evidence>
<proteinExistence type="predicted"/>
<evidence type="ECO:0000313" key="3">
    <source>
        <dbReference type="Proteomes" id="UP000249522"/>
    </source>
</evidence>
<gene>
    <name evidence="2" type="ORF">DNH61_08535</name>
</gene>
<keyword evidence="3" id="KW-1185">Reference proteome</keyword>
<organism evidence="2 3">
    <name type="scientific">Paenibacillus sambharensis</name>
    <dbReference type="NCBI Taxonomy" id="1803190"/>
    <lineage>
        <taxon>Bacteria</taxon>
        <taxon>Bacillati</taxon>
        <taxon>Bacillota</taxon>
        <taxon>Bacilli</taxon>
        <taxon>Bacillales</taxon>
        <taxon>Paenibacillaceae</taxon>
        <taxon>Paenibacillus</taxon>
    </lineage>
</organism>
<comment type="caution">
    <text evidence="2">The sequence shown here is derived from an EMBL/GenBank/DDBJ whole genome shotgun (WGS) entry which is preliminary data.</text>
</comment>
<accession>A0A2W1LMM9</accession>
<dbReference type="OrthoDB" id="9806565at2"/>
<name>A0A2W1LMM9_9BACL</name>
<dbReference type="InterPro" id="IPR050407">
    <property type="entry name" value="Geranylgeranyl_reductase"/>
</dbReference>
<dbReference type="GO" id="GO:0071949">
    <property type="term" value="F:FAD binding"/>
    <property type="evidence" value="ECO:0007669"/>
    <property type="project" value="InterPro"/>
</dbReference>
<dbReference type="AlphaFoldDB" id="A0A2W1LMM9"/>
<dbReference type="EMBL" id="QKRB01000041">
    <property type="protein sequence ID" value="PZD96242.1"/>
    <property type="molecule type" value="Genomic_DNA"/>
</dbReference>
<dbReference type="PRINTS" id="PR00420">
    <property type="entry name" value="RNGMNOXGNASE"/>
</dbReference>
<dbReference type="Proteomes" id="UP000249522">
    <property type="component" value="Unassembled WGS sequence"/>
</dbReference>
<dbReference type="Pfam" id="PF01494">
    <property type="entry name" value="FAD_binding_3"/>
    <property type="match status" value="1"/>
</dbReference>
<dbReference type="InterPro" id="IPR002938">
    <property type="entry name" value="FAD-bd"/>
</dbReference>
<reference evidence="2 3" key="1">
    <citation type="submission" date="2018-06" db="EMBL/GenBank/DDBJ databases">
        <title>Paenibacillus imtechensis sp. nov.</title>
        <authorList>
            <person name="Pinnaka A.K."/>
            <person name="Singh H."/>
            <person name="Kaur M."/>
        </authorList>
    </citation>
    <scope>NUCLEOTIDE SEQUENCE [LARGE SCALE GENOMIC DNA]</scope>
    <source>
        <strain evidence="2 3">SMB1</strain>
    </source>
</reference>